<dbReference type="InterPro" id="IPR015940">
    <property type="entry name" value="UBA"/>
</dbReference>
<dbReference type="Gene3D" id="3.10.20.90">
    <property type="entry name" value="Phosphatidylinositol 3-kinase Catalytic Subunit, Chain A, domain 1"/>
    <property type="match status" value="1"/>
</dbReference>
<dbReference type="Pfam" id="PF18037">
    <property type="entry name" value="Ubiquitin_5"/>
    <property type="match status" value="1"/>
</dbReference>
<feature type="domain" description="UBA" evidence="1">
    <location>
        <begin position="363"/>
        <end position="403"/>
    </location>
</feature>
<dbReference type="PROSITE" id="PS50053">
    <property type="entry name" value="UBIQUITIN_2"/>
    <property type="match status" value="1"/>
</dbReference>
<gene>
    <name evidence="3" type="ORF">CVLEPA_LOCUS27628</name>
</gene>
<dbReference type="Gene3D" id="1.10.8.10">
    <property type="entry name" value="DNA helicase RuvA subunit, C-terminal domain"/>
    <property type="match status" value="3"/>
</dbReference>
<accession>A0ABP0GUB8</accession>
<dbReference type="SUPFAM" id="SSF46934">
    <property type="entry name" value="UBA-like"/>
    <property type="match status" value="3"/>
</dbReference>
<dbReference type="InterPro" id="IPR029071">
    <property type="entry name" value="Ubiquitin-like_domsf"/>
</dbReference>
<evidence type="ECO:0000313" key="3">
    <source>
        <dbReference type="EMBL" id="CAK8694244.1"/>
    </source>
</evidence>
<dbReference type="PANTHER" id="PTHR12948">
    <property type="entry name" value="NEDD8 ULTIMATE BUSTER-1 BS4 PROTEIN"/>
    <property type="match status" value="1"/>
</dbReference>
<dbReference type="Proteomes" id="UP001642483">
    <property type="component" value="Unassembled WGS sequence"/>
</dbReference>
<evidence type="ECO:0000259" key="1">
    <source>
        <dbReference type="PROSITE" id="PS50030"/>
    </source>
</evidence>
<dbReference type="InterPro" id="IPR041207">
    <property type="entry name" value="NUB1_ubiquitin-like_dom"/>
</dbReference>
<dbReference type="Pfam" id="PF00627">
    <property type="entry name" value="UBA"/>
    <property type="match status" value="1"/>
</dbReference>
<dbReference type="InterPro" id="IPR000626">
    <property type="entry name" value="Ubiquitin-like_dom"/>
</dbReference>
<keyword evidence="4" id="KW-1185">Reference proteome</keyword>
<dbReference type="PROSITE" id="PS50030">
    <property type="entry name" value="UBA"/>
    <property type="match status" value="2"/>
</dbReference>
<evidence type="ECO:0000259" key="2">
    <source>
        <dbReference type="PROSITE" id="PS50053"/>
    </source>
</evidence>
<dbReference type="PANTHER" id="PTHR12948:SF3">
    <property type="entry name" value="NEDD8 ULTIMATE BUSTER 1"/>
    <property type="match status" value="1"/>
</dbReference>
<protein>
    <recommendedName>
        <fullName evidence="5">NEDD8 ultimate buster 1</fullName>
    </recommendedName>
</protein>
<sequence length="604" mass="68262">MVENFNEAVVAKLRVELRQNDVKLWKEPYTKPDGTESDTVQFLAIQYSEKFKLPLEQVLLGLQHLRIFALERLRENERFKTEKIATLKIKFPPNMPTELKFKTIEVDLTISGRQFLERLAQKLSTLQNLLKVIYNGKILDCDSSLASQGITHNKTVMCMVFSADNHEKTKEMESQIKEVQNAKHGAELLASSSHTHAHNYDMHITDQDGKSIDLPKAERSSLMVALALHEKGRAVMKEKKYQFALLFLLEADKQFRHCQSEILNMVDNFAVLCLDICWCYMCLQNVDALPSAAERLTVCEESFMRSYGKSLQRLLAIKGSSGHEVALFVRLYLLQGVVAYHEGNFSVSRDLFAKAKSFADSIQVDEDKVTEMIKLGFSASESRLALRACHGDITAASSQAFQKRDEKERIRKDEKEKSRKRKLAHTLGVCVNGDDINVDLYEQMMNVLGFTKRQALEALKQSNNSLNEAIEYIQKNPKLLADNKKVTRKLIQQVAAMGFDELSAEAALTHFNGFCDQSIAYLASNGGLVPQEWLQAVQSSSTLVSEKPSTSRGSAATKLTTEDKTAMNRLADVVKNEGNYLDITLDEENEYISTYLAKVYSIIH</sequence>
<dbReference type="CDD" id="cd14291">
    <property type="entry name" value="UBA1_NUB1_like"/>
    <property type="match status" value="1"/>
</dbReference>
<dbReference type="InterPro" id="IPR009060">
    <property type="entry name" value="UBA-like_sf"/>
</dbReference>
<evidence type="ECO:0000313" key="4">
    <source>
        <dbReference type="Proteomes" id="UP001642483"/>
    </source>
</evidence>
<reference evidence="3 4" key="1">
    <citation type="submission" date="2024-02" db="EMBL/GenBank/DDBJ databases">
        <authorList>
            <person name="Daric V."/>
            <person name="Darras S."/>
        </authorList>
    </citation>
    <scope>NUCLEOTIDE SEQUENCE [LARGE SCALE GENOMIC DNA]</scope>
</reference>
<proteinExistence type="predicted"/>
<dbReference type="EMBL" id="CAWYQH010000141">
    <property type="protein sequence ID" value="CAK8694244.1"/>
    <property type="molecule type" value="Genomic_DNA"/>
</dbReference>
<feature type="domain" description="Ubiquitin-like" evidence="2">
    <location>
        <begin position="85"/>
        <end position="160"/>
    </location>
</feature>
<feature type="domain" description="UBA" evidence="1">
    <location>
        <begin position="448"/>
        <end position="476"/>
    </location>
</feature>
<organism evidence="3 4">
    <name type="scientific">Clavelina lepadiformis</name>
    <name type="common">Light-bulb sea squirt</name>
    <name type="synonym">Ascidia lepadiformis</name>
    <dbReference type="NCBI Taxonomy" id="159417"/>
    <lineage>
        <taxon>Eukaryota</taxon>
        <taxon>Metazoa</taxon>
        <taxon>Chordata</taxon>
        <taxon>Tunicata</taxon>
        <taxon>Ascidiacea</taxon>
        <taxon>Aplousobranchia</taxon>
        <taxon>Clavelinidae</taxon>
        <taxon>Clavelina</taxon>
    </lineage>
</organism>
<dbReference type="SMART" id="SM00165">
    <property type="entry name" value="UBA"/>
    <property type="match status" value="3"/>
</dbReference>
<evidence type="ECO:0008006" key="5">
    <source>
        <dbReference type="Google" id="ProtNLM"/>
    </source>
</evidence>
<dbReference type="InterPro" id="IPR039749">
    <property type="entry name" value="NUB1"/>
</dbReference>
<dbReference type="SUPFAM" id="SSF54236">
    <property type="entry name" value="Ubiquitin-like"/>
    <property type="match status" value="1"/>
</dbReference>
<comment type="caution">
    <text evidence="3">The sequence shown here is derived from an EMBL/GenBank/DDBJ whole genome shotgun (WGS) entry which is preliminary data.</text>
</comment>
<name>A0ABP0GUB8_CLALP</name>